<feature type="domain" description="DNA-directed DNA polymerase family B multifunctional" evidence="8">
    <location>
        <begin position="304"/>
        <end position="605"/>
    </location>
</feature>
<evidence type="ECO:0000256" key="6">
    <source>
        <dbReference type="ARBA" id="ARBA00023125"/>
    </source>
</evidence>
<dbReference type="InterPro" id="IPR012337">
    <property type="entry name" value="RNaseH-like_sf"/>
</dbReference>
<feature type="domain" description="DNA-directed DNA polymerase family B exonuclease" evidence="9">
    <location>
        <begin position="42"/>
        <end position="236"/>
    </location>
</feature>
<feature type="non-terminal residue" evidence="10">
    <location>
        <position position="847"/>
    </location>
</feature>
<dbReference type="GO" id="GO:0003887">
    <property type="term" value="F:DNA-directed DNA polymerase activity"/>
    <property type="evidence" value="ECO:0007669"/>
    <property type="project" value="UniProtKB-KW"/>
</dbReference>
<evidence type="ECO:0000313" key="10">
    <source>
        <dbReference type="EMBL" id="SVA25176.1"/>
    </source>
</evidence>
<dbReference type="InterPro" id="IPR006133">
    <property type="entry name" value="DNA-dir_DNA_pol_B_exonuc"/>
</dbReference>
<dbReference type="GO" id="GO:0000166">
    <property type="term" value="F:nucleotide binding"/>
    <property type="evidence" value="ECO:0007669"/>
    <property type="project" value="InterPro"/>
</dbReference>
<gene>
    <name evidence="10" type="ORF">METZ01_LOCUS78030</name>
</gene>
<evidence type="ECO:0000256" key="7">
    <source>
        <dbReference type="ARBA" id="ARBA00049244"/>
    </source>
</evidence>
<dbReference type="InterPro" id="IPR006172">
    <property type="entry name" value="DNA-dir_DNA_pol_B"/>
</dbReference>
<keyword evidence="6" id="KW-0238">DNA-binding</keyword>
<organism evidence="10">
    <name type="scientific">marine metagenome</name>
    <dbReference type="NCBI Taxonomy" id="408172"/>
    <lineage>
        <taxon>unclassified sequences</taxon>
        <taxon>metagenomes</taxon>
        <taxon>ecological metagenomes</taxon>
    </lineage>
</organism>
<dbReference type="GO" id="GO:0006261">
    <property type="term" value="P:DNA-templated DNA replication"/>
    <property type="evidence" value="ECO:0007669"/>
    <property type="project" value="TreeGrafter"/>
</dbReference>
<evidence type="ECO:0000256" key="4">
    <source>
        <dbReference type="ARBA" id="ARBA00022695"/>
    </source>
</evidence>
<dbReference type="SMART" id="SM00486">
    <property type="entry name" value="POLBc"/>
    <property type="match status" value="1"/>
</dbReference>
<dbReference type="Gene3D" id="1.20.1280.300">
    <property type="match status" value="1"/>
</dbReference>
<dbReference type="PANTHER" id="PTHR10322">
    <property type="entry name" value="DNA POLYMERASE CATALYTIC SUBUNIT"/>
    <property type="match status" value="1"/>
</dbReference>
<keyword evidence="5" id="KW-0239">DNA-directed DNA polymerase</keyword>
<evidence type="ECO:0000256" key="2">
    <source>
        <dbReference type="ARBA" id="ARBA00012417"/>
    </source>
</evidence>
<comment type="catalytic activity">
    <reaction evidence="7">
        <text>DNA(n) + a 2'-deoxyribonucleoside 5'-triphosphate = DNA(n+1) + diphosphate</text>
        <dbReference type="Rhea" id="RHEA:22508"/>
        <dbReference type="Rhea" id="RHEA-COMP:17339"/>
        <dbReference type="Rhea" id="RHEA-COMP:17340"/>
        <dbReference type="ChEBI" id="CHEBI:33019"/>
        <dbReference type="ChEBI" id="CHEBI:61560"/>
        <dbReference type="ChEBI" id="CHEBI:173112"/>
        <dbReference type="EC" id="2.7.7.7"/>
    </reaction>
</comment>
<comment type="similarity">
    <text evidence="1">Belongs to the DNA polymerase type-B family.</text>
</comment>
<dbReference type="InterPro" id="IPR006134">
    <property type="entry name" value="DNA-dir_DNA_pol_B_multi_dom"/>
</dbReference>
<reference evidence="10" key="1">
    <citation type="submission" date="2018-05" db="EMBL/GenBank/DDBJ databases">
        <authorList>
            <person name="Lanie J.A."/>
            <person name="Ng W.-L."/>
            <person name="Kazmierczak K.M."/>
            <person name="Andrzejewski T.M."/>
            <person name="Davidsen T.M."/>
            <person name="Wayne K.J."/>
            <person name="Tettelin H."/>
            <person name="Glass J.I."/>
            <person name="Rusch D."/>
            <person name="Podicherti R."/>
            <person name="Tsui H.-C.T."/>
            <person name="Winkler M.E."/>
        </authorList>
    </citation>
    <scope>NUCLEOTIDE SEQUENCE</scope>
</reference>
<evidence type="ECO:0000256" key="5">
    <source>
        <dbReference type="ARBA" id="ARBA00022932"/>
    </source>
</evidence>
<dbReference type="SUPFAM" id="SSF53098">
    <property type="entry name" value="Ribonuclease H-like"/>
    <property type="match status" value="1"/>
</dbReference>
<dbReference type="InterPro" id="IPR050240">
    <property type="entry name" value="DNA_pol_type-B"/>
</dbReference>
<dbReference type="InterPro" id="IPR023211">
    <property type="entry name" value="DNA_pol_palm_dom_sf"/>
</dbReference>
<dbReference type="AlphaFoldDB" id="A0A381UAC0"/>
<dbReference type="PRINTS" id="PR00106">
    <property type="entry name" value="DNAPOLB"/>
</dbReference>
<dbReference type="InterPro" id="IPR036397">
    <property type="entry name" value="RNaseH_sf"/>
</dbReference>
<dbReference type="Pfam" id="PF03104">
    <property type="entry name" value="DNA_pol_B_exo1"/>
    <property type="match status" value="1"/>
</dbReference>
<dbReference type="Gene3D" id="3.30.420.10">
    <property type="entry name" value="Ribonuclease H-like superfamily/Ribonuclease H"/>
    <property type="match status" value="1"/>
</dbReference>
<dbReference type="EMBL" id="UINC01006053">
    <property type="protein sequence ID" value="SVA25176.1"/>
    <property type="molecule type" value="Genomic_DNA"/>
</dbReference>
<dbReference type="Pfam" id="PF00136">
    <property type="entry name" value="DNA_pol_B"/>
    <property type="match status" value="1"/>
</dbReference>
<accession>A0A381UAC0</accession>
<evidence type="ECO:0000256" key="1">
    <source>
        <dbReference type="ARBA" id="ARBA00005755"/>
    </source>
</evidence>
<feature type="non-terminal residue" evidence="10">
    <location>
        <position position="1"/>
    </location>
</feature>
<keyword evidence="4" id="KW-0548">Nucleotidyltransferase</keyword>
<evidence type="ECO:0000256" key="3">
    <source>
        <dbReference type="ARBA" id="ARBA00022679"/>
    </source>
</evidence>
<proteinExistence type="inferred from homology"/>
<name>A0A381UAC0_9ZZZZ</name>
<dbReference type="EC" id="2.7.7.7" evidence="2"/>
<dbReference type="PANTHER" id="PTHR10322:SF23">
    <property type="entry name" value="DNA POLYMERASE DELTA CATALYTIC SUBUNIT"/>
    <property type="match status" value="1"/>
</dbReference>
<keyword evidence="3" id="KW-0808">Transferase</keyword>
<dbReference type="SUPFAM" id="SSF56672">
    <property type="entry name" value="DNA/RNA polymerases"/>
    <property type="match status" value="1"/>
</dbReference>
<evidence type="ECO:0000259" key="9">
    <source>
        <dbReference type="Pfam" id="PF03104"/>
    </source>
</evidence>
<sequence length="847" mass="97101">VKDPRGDHISIHGDKVRQIKCKRLKDLHKERKINTGKTFYESDIKPEVRCLSENYNGIDSPTLNTAFFDIETDFDASRGFADPSDPFMPITAITINLQWLDLLVTLVIPPKSMRSGEGLKEAERICEQFENTQLYLSEVDMLNDFLDVIEDADVLAGWNSEGYDIPYIVNRITEVLSKSHTRKLCLWELEPQKRRIVKYGKEQETFDLFGRIHLDYLELYRKYTYHEMHSYALDTIGEHEVGEKKVAYDGTLDQLYNNDFYKFVEYNRQDVALLDKIDKKLRFIELANEIAHDNTVNIKTTMGAVAVTEQAIINEAHRRGMVVPDRKKKVWSDDDVELSDEELHEAEMQKAAGAFVAVPKAGLQRWVAGIDINSLYPSVIRAMNMSPETITGQLRPDMTDKMIGDRISEGRKTGAKTFGSSQAWDETFSTEEFRLVNERDKASNITLVLEDAPWEENKTTQALSGQEAYDLIYNSELNWTLTANGTLFKQDVQGIIPSLLERWYAERQVMQENKKLAIKDGDAEEIAFWDKRQLVKKINLNSLYGAILNQGCRFYDKRIGQSTTLTGRCITRHMGAKCNEVIVGEYDYKGPAVIYGDTDSIYYSMYPVYKQEIDDGTIEWDKEKVLMLYDEVANQVNTSFPDFMKTFFNVPRKEGEIIVAGRENCSITGIFIKKKRYALLMYDDDGVRRDVDGSPGKVKVMGIDIKRSDTPPYMQDFLSEVLLKVLTDGTREEVIEMVKEFKKEFRTKPGWEKGSQTRVNNLTSYKNRVNAAKKAMARDLNNGGDKSKRDKVHLPGHVAASLNWNMLRELNQDRYAVEIVDGMKTIVCKLKPNTFKLKSVAYPVDAT</sequence>
<dbReference type="Gene3D" id="3.30.342.10">
    <property type="entry name" value="DNA Polymerase, chain B, domain 1"/>
    <property type="match status" value="1"/>
</dbReference>
<dbReference type="GO" id="GO:0003677">
    <property type="term" value="F:DNA binding"/>
    <property type="evidence" value="ECO:0007669"/>
    <property type="project" value="UniProtKB-KW"/>
</dbReference>
<dbReference type="Gene3D" id="3.90.1600.10">
    <property type="entry name" value="Palm domain of DNA polymerase"/>
    <property type="match status" value="1"/>
</dbReference>
<dbReference type="InterPro" id="IPR043502">
    <property type="entry name" value="DNA/RNA_pol_sf"/>
</dbReference>
<evidence type="ECO:0000259" key="8">
    <source>
        <dbReference type="Pfam" id="PF00136"/>
    </source>
</evidence>
<protein>
    <recommendedName>
        <fullName evidence="2">DNA-directed DNA polymerase</fullName>
        <ecNumber evidence="2">2.7.7.7</ecNumber>
    </recommendedName>
</protein>